<dbReference type="PANTHER" id="PTHR47385:SF10">
    <property type="entry name" value="TRANSGELIN-3"/>
    <property type="match status" value="1"/>
</dbReference>
<name>A0A8C0TKL4_CANLF</name>
<evidence type="ECO:0000256" key="1">
    <source>
        <dbReference type="ARBA" id="ARBA00022553"/>
    </source>
</evidence>
<feature type="domain" description="Calponin-homology (CH)" evidence="3">
    <location>
        <begin position="24"/>
        <end position="137"/>
    </location>
</feature>
<dbReference type="OrthoDB" id="21595at2759"/>
<evidence type="ECO:0000313" key="4">
    <source>
        <dbReference type="Ensembl" id="ENSCAFP00040036145.1"/>
    </source>
</evidence>
<dbReference type="InterPro" id="IPR001715">
    <property type="entry name" value="CH_dom"/>
</dbReference>
<sequence>MANRGPSYGLSREVQEKIEQKYDADLENKLVDWIILQCAEDIAHPPPGRAHFQQWLMDGTVLCKLINSLYPPGQEPIPKISESKMAFKQMEQISQFLKAAEIYGVRTTDIFQTVDLWEAPSKLHNRKGLSSVSHRVLSVICFSSCSGRQPRAKEGHGSCAEDPDGSRQRCSHQG</sequence>
<proteinExistence type="predicted"/>
<dbReference type="Proteomes" id="UP000694542">
    <property type="component" value="Chromosome 33"/>
</dbReference>
<dbReference type="Pfam" id="PF00307">
    <property type="entry name" value="CH"/>
    <property type="match status" value="1"/>
</dbReference>
<accession>A0A8C0TKL4</accession>
<dbReference type="PRINTS" id="PR00890">
    <property type="entry name" value="TRANSGELIN"/>
</dbReference>
<dbReference type="Ensembl" id="ENSCAFT00040041437.1">
    <property type="protein sequence ID" value="ENSCAFP00040036145.1"/>
    <property type="gene ID" value="ENSCAFG00040022316.1"/>
</dbReference>
<dbReference type="PRINTS" id="PR00888">
    <property type="entry name" value="SM22CALPONIN"/>
</dbReference>
<evidence type="ECO:0000259" key="3">
    <source>
        <dbReference type="PROSITE" id="PS50021"/>
    </source>
</evidence>
<reference evidence="4" key="2">
    <citation type="submission" date="2025-08" db="UniProtKB">
        <authorList>
            <consortium name="Ensembl"/>
        </authorList>
    </citation>
    <scope>IDENTIFICATION</scope>
</reference>
<dbReference type="AlphaFoldDB" id="A0A8C0TKL4"/>
<dbReference type="InterPro" id="IPR036872">
    <property type="entry name" value="CH_dom_sf"/>
</dbReference>
<reference evidence="4" key="1">
    <citation type="submission" date="2018-10" db="EMBL/GenBank/DDBJ databases">
        <title>De novo assembly of a Great Dane genome.</title>
        <authorList>
            <person name="Kidd J.M."/>
            <person name="Pendleton A.L."/>
            <person name="Shen F."/>
            <person name="Emery S."/>
        </authorList>
    </citation>
    <scope>NUCLEOTIDE SEQUENCE [LARGE SCALE GENOMIC DNA]</scope>
    <source>
        <strain evidence="4">Great Dane</strain>
    </source>
</reference>
<feature type="region of interest" description="Disordered" evidence="2">
    <location>
        <begin position="147"/>
        <end position="174"/>
    </location>
</feature>
<dbReference type="InterPro" id="IPR003096">
    <property type="entry name" value="SM22_calponin"/>
</dbReference>
<dbReference type="Gene3D" id="1.10.418.10">
    <property type="entry name" value="Calponin-like domain"/>
    <property type="match status" value="1"/>
</dbReference>
<dbReference type="InterPro" id="IPR050606">
    <property type="entry name" value="Calponin-like"/>
</dbReference>
<evidence type="ECO:0000256" key="2">
    <source>
        <dbReference type="SAM" id="MobiDB-lite"/>
    </source>
</evidence>
<gene>
    <name evidence="4" type="primary">TAGLN3</name>
</gene>
<organism evidence="4 5">
    <name type="scientific">Canis lupus familiaris</name>
    <name type="common">Dog</name>
    <name type="synonym">Canis familiaris</name>
    <dbReference type="NCBI Taxonomy" id="9615"/>
    <lineage>
        <taxon>Eukaryota</taxon>
        <taxon>Metazoa</taxon>
        <taxon>Chordata</taxon>
        <taxon>Craniata</taxon>
        <taxon>Vertebrata</taxon>
        <taxon>Euteleostomi</taxon>
        <taxon>Mammalia</taxon>
        <taxon>Eutheria</taxon>
        <taxon>Laurasiatheria</taxon>
        <taxon>Carnivora</taxon>
        <taxon>Caniformia</taxon>
        <taxon>Canidae</taxon>
        <taxon>Canis</taxon>
    </lineage>
</organism>
<dbReference type="SMART" id="SM00033">
    <property type="entry name" value="CH"/>
    <property type="match status" value="1"/>
</dbReference>
<protein>
    <submittedName>
        <fullName evidence="4">Transgelin 3</fullName>
    </submittedName>
</protein>
<dbReference type="PANTHER" id="PTHR47385">
    <property type="entry name" value="CALPONIN"/>
    <property type="match status" value="1"/>
</dbReference>
<evidence type="ECO:0000313" key="5">
    <source>
        <dbReference type="Proteomes" id="UP000694542"/>
    </source>
</evidence>
<dbReference type="PROSITE" id="PS50021">
    <property type="entry name" value="CH"/>
    <property type="match status" value="1"/>
</dbReference>
<keyword evidence="1" id="KW-0597">Phosphoprotein</keyword>
<dbReference type="SUPFAM" id="SSF47576">
    <property type="entry name" value="Calponin-homology domain, CH-domain"/>
    <property type="match status" value="1"/>
</dbReference>